<proteinExistence type="predicted"/>
<protein>
    <submittedName>
        <fullName evidence="2">DUF2484 family protein</fullName>
    </submittedName>
</protein>
<feature type="transmembrane region" description="Helical" evidence="1">
    <location>
        <begin position="48"/>
        <end position="68"/>
    </location>
</feature>
<evidence type="ECO:0000313" key="3">
    <source>
        <dbReference type="Proteomes" id="UP000281343"/>
    </source>
</evidence>
<keyword evidence="1" id="KW-0472">Membrane</keyword>
<accession>A0A3L9Y3J3</accession>
<sequence>MPISLTLACLWAVIACLIGLGPQRYHWPAAWALIATGIPLLGFVTWQLGPWWGLGVLVAGASILRWPLIYLGRWVRRTSGGQ</sequence>
<dbReference type="InterPro" id="IPR018919">
    <property type="entry name" value="DUF2484"/>
</dbReference>
<keyword evidence="1" id="KW-1133">Transmembrane helix</keyword>
<keyword evidence="1" id="KW-0812">Transmembrane</keyword>
<keyword evidence="3" id="KW-1185">Reference proteome</keyword>
<reference evidence="2 3" key="1">
    <citation type="submission" date="2018-10" db="EMBL/GenBank/DDBJ databases">
        <authorList>
            <person name="Jung H.S."/>
            <person name="Jeon C.O."/>
        </authorList>
    </citation>
    <scope>NUCLEOTIDE SEQUENCE [LARGE SCALE GENOMIC DNA]</scope>
    <source>
        <strain evidence="2 3">MA-7-27</strain>
    </source>
</reference>
<dbReference type="Pfam" id="PF10658">
    <property type="entry name" value="DUF2484"/>
    <property type="match status" value="1"/>
</dbReference>
<organism evidence="2 3">
    <name type="scientific">Rhodophyticola porphyridii</name>
    <dbReference type="NCBI Taxonomy" id="1852017"/>
    <lineage>
        <taxon>Bacteria</taxon>
        <taxon>Pseudomonadati</taxon>
        <taxon>Pseudomonadota</taxon>
        <taxon>Alphaproteobacteria</taxon>
        <taxon>Rhodobacterales</taxon>
        <taxon>Roseobacteraceae</taxon>
        <taxon>Rhodophyticola</taxon>
    </lineage>
</organism>
<evidence type="ECO:0000313" key="2">
    <source>
        <dbReference type="EMBL" id="RMA43344.1"/>
    </source>
</evidence>
<dbReference type="Proteomes" id="UP000281343">
    <property type="component" value="Unassembled WGS sequence"/>
</dbReference>
<dbReference type="EMBL" id="RCNT01000002">
    <property type="protein sequence ID" value="RMA43344.1"/>
    <property type="molecule type" value="Genomic_DNA"/>
</dbReference>
<comment type="caution">
    <text evidence="2">The sequence shown here is derived from an EMBL/GenBank/DDBJ whole genome shotgun (WGS) entry which is preliminary data.</text>
</comment>
<dbReference type="AlphaFoldDB" id="A0A3L9Y3J3"/>
<dbReference type="OrthoDB" id="7862849at2"/>
<evidence type="ECO:0000256" key="1">
    <source>
        <dbReference type="SAM" id="Phobius"/>
    </source>
</evidence>
<name>A0A3L9Y3J3_9RHOB</name>
<dbReference type="RefSeq" id="WP_121897279.1">
    <property type="nucleotide sequence ID" value="NZ_CP159473.1"/>
</dbReference>
<gene>
    <name evidence="2" type="ORF">D9R08_05685</name>
</gene>